<dbReference type="NCBIfam" id="TIGR01026">
    <property type="entry name" value="fliI_yscN"/>
    <property type="match status" value="1"/>
</dbReference>
<dbReference type="GO" id="GO:0008564">
    <property type="term" value="F:protein-exporting ATPase activity"/>
    <property type="evidence" value="ECO:0007669"/>
    <property type="project" value="UniProtKB-EC"/>
</dbReference>
<dbReference type="InterPro" id="IPR050053">
    <property type="entry name" value="ATPase_alpha/beta_chains"/>
</dbReference>
<evidence type="ECO:0000256" key="15">
    <source>
        <dbReference type="ARBA" id="ARBA00023310"/>
    </source>
</evidence>
<dbReference type="OrthoDB" id="9803053at2"/>
<dbReference type="EC" id="7.1.2.2" evidence="3"/>
<evidence type="ECO:0000313" key="19">
    <source>
        <dbReference type="Proteomes" id="UP000000442"/>
    </source>
</evidence>
<dbReference type="CDD" id="cd18117">
    <property type="entry name" value="ATP-synt_flagellum-secretory_path_III_N"/>
    <property type="match status" value="1"/>
</dbReference>
<keyword evidence="18" id="KW-0378">Hydrolase</keyword>
<evidence type="ECO:0000256" key="12">
    <source>
        <dbReference type="ARBA" id="ARBA00022967"/>
    </source>
</evidence>
<dbReference type="SMART" id="SM00382">
    <property type="entry name" value="AAA"/>
    <property type="match status" value="1"/>
</dbReference>
<evidence type="ECO:0000256" key="6">
    <source>
        <dbReference type="ARBA" id="ARBA00022490"/>
    </source>
</evidence>
<dbReference type="eggNOG" id="COG1157">
    <property type="taxonomic scope" value="Bacteria"/>
</dbReference>
<dbReference type="GO" id="GO:0030257">
    <property type="term" value="C:type III protein secretion system complex"/>
    <property type="evidence" value="ECO:0007669"/>
    <property type="project" value="InterPro"/>
</dbReference>
<dbReference type="EMBL" id="CP001087">
    <property type="protein sequence ID" value="ACN16784.1"/>
    <property type="molecule type" value="Genomic_DNA"/>
</dbReference>
<dbReference type="SUPFAM" id="SSF52540">
    <property type="entry name" value="P-loop containing nucleoside triphosphate hydrolases"/>
    <property type="match status" value="1"/>
</dbReference>
<evidence type="ECO:0000256" key="4">
    <source>
        <dbReference type="ARBA" id="ARBA00020580"/>
    </source>
</evidence>
<dbReference type="Gene3D" id="3.40.50.12240">
    <property type="match status" value="1"/>
</dbReference>
<dbReference type="InterPro" id="IPR000194">
    <property type="entry name" value="ATPase_F1/V1/A1_a/bsu_nucl-bd"/>
</dbReference>
<evidence type="ECO:0000256" key="8">
    <source>
        <dbReference type="ARBA" id="ARBA00022781"/>
    </source>
</evidence>
<dbReference type="Proteomes" id="UP000000442">
    <property type="component" value="Chromosome"/>
</dbReference>
<gene>
    <name evidence="18" type="primary">fliI</name>
    <name evidence="18" type="ordered locus">HRM2_37260</name>
</gene>
<dbReference type="GO" id="GO:0030254">
    <property type="term" value="P:protein secretion by the type III secretion system"/>
    <property type="evidence" value="ECO:0007669"/>
    <property type="project" value="InterPro"/>
</dbReference>
<keyword evidence="11" id="KW-0653">Protein transport</keyword>
<name>C0QAK1_DESAH</name>
<dbReference type="GO" id="GO:0005737">
    <property type="term" value="C:cytoplasm"/>
    <property type="evidence" value="ECO:0007669"/>
    <property type="project" value="UniProtKB-SubCell"/>
</dbReference>
<dbReference type="PANTHER" id="PTHR15184:SF81">
    <property type="entry name" value="FLAGELLUM-SPECIFIC ATP SYNTHASE"/>
    <property type="match status" value="1"/>
</dbReference>
<evidence type="ECO:0000256" key="3">
    <source>
        <dbReference type="ARBA" id="ARBA00012473"/>
    </source>
</evidence>
<dbReference type="GO" id="GO:0005524">
    <property type="term" value="F:ATP binding"/>
    <property type="evidence" value="ECO:0007669"/>
    <property type="project" value="UniProtKB-KW"/>
</dbReference>
<comment type="similarity">
    <text evidence="2">Belongs to the ATPase alpha/beta chains family.</text>
</comment>
<evidence type="ECO:0000256" key="1">
    <source>
        <dbReference type="ARBA" id="ARBA00004496"/>
    </source>
</evidence>
<evidence type="ECO:0000256" key="14">
    <source>
        <dbReference type="ARBA" id="ARBA00023225"/>
    </source>
</evidence>
<dbReference type="InterPro" id="IPR027417">
    <property type="entry name" value="P-loop_NTPase"/>
</dbReference>
<dbReference type="GO" id="GO:0046933">
    <property type="term" value="F:proton-transporting ATP synthase activity, rotational mechanism"/>
    <property type="evidence" value="ECO:0007669"/>
    <property type="project" value="TreeGrafter"/>
</dbReference>
<dbReference type="FunFam" id="3.40.50.12240:FF:000002">
    <property type="entry name" value="Flagellum-specific ATP synthase FliI"/>
    <property type="match status" value="1"/>
</dbReference>
<comment type="catalytic activity">
    <reaction evidence="16">
        <text>ATP + H2O + cellular proteinSide 1 = ADP + phosphate + cellular proteinSide 2.</text>
        <dbReference type="EC" id="7.4.2.8"/>
    </reaction>
</comment>
<dbReference type="HOGENOM" id="CLU_022398_5_1_7"/>
<evidence type="ECO:0000256" key="7">
    <source>
        <dbReference type="ARBA" id="ARBA00022741"/>
    </source>
</evidence>
<keyword evidence="12" id="KW-1278">Translocase</keyword>
<dbReference type="GO" id="GO:0016887">
    <property type="term" value="F:ATP hydrolysis activity"/>
    <property type="evidence" value="ECO:0007669"/>
    <property type="project" value="InterPro"/>
</dbReference>
<keyword evidence="19" id="KW-1185">Reference proteome</keyword>
<keyword evidence="15" id="KW-0066">ATP synthesis</keyword>
<evidence type="ECO:0000259" key="17">
    <source>
        <dbReference type="SMART" id="SM00382"/>
    </source>
</evidence>
<protein>
    <recommendedName>
        <fullName evidence="4">Flagellum-specific ATP synthase</fullName>
        <ecNumber evidence="3">7.1.2.2</ecNumber>
    </recommendedName>
</protein>
<dbReference type="AlphaFoldDB" id="C0QAK1"/>
<evidence type="ECO:0000256" key="10">
    <source>
        <dbReference type="ARBA" id="ARBA00022840"/>
    </source>
</evidence>
<dbReference type="PROSITE" id="PS00152">
    <property type="entry name" value="ATPASE_ALPHA_BETA"/>
    <property type="match status" value="1"/>
</dbReference>
<keyword evidence="5" id="KW-0813">Transport</keyword>
<evidence type="ECO:0000256" key="16">
    <source>
        <dbReference type="ARBA" id="ARBA00034006"/>
    </source>
</evidence>
<organism evidence="18 19">
    <name type="scientific">Desulforapulum autotrophicum (strain ATCC 43914 / DSM 3382 / VKM B-1955 / HRM2)</name>
    <name type="common">Desulfobacterium autotrophicum</name>
    <dbReference type="NCBI Taxonomy" id="177437"/>
    <lineage>
        <taxon>Bacteria</taxon>
        <taxon>Pseudomonadati</taxon>
        <taxon>Thermodesulfobacteriota</taxon>
        <taxon>Desulfobacteria</taxon>
        <taxon>Desulfobacterales</taxon>
        <taxon>Desulfobacteraceae</taxon>
        <taxon>Desulforapulum</taxon>
    </lineage>
</organism>
<proteinExistence type="inferred from homology"/>
<dbReference type="InterPro" id="IPR003593">
    <property type="entry name" value="AAA+_ATPase"/>
</dbReference>
<dbReference type="Pfam" id="PF18269">
    <property type="entry name" value="T3SS_ATPase_C"/>
    <property type="match status" value="1"/>
</dbReference>
<evidence type="ECO:0000256" key="13">
    <source>
        <dbReference type="ARBA" id="ARBA00023065"/>
    </source>
</evidence>
<keyword evidence="6" id="KW-0963">Cytoplasm</keyword>
<keyword evidence="14" id="KW-1006">Bacterial flagellum protein export</keyword>
<keyword evidence="10" id="KW-0067">ATP-binding</keyword>
<dbReference type="CDD" id="cd01136">
    <property type="entry name" value="ATPase_flagellum-secretory_path_III"/>
    <property type="match status" value="1"/>
</dbReference>
<reference evidence="18 19" key="1">
    <citation type="journal article" date="2009" name="Environ. Microbiol.">
        <title>Genome sequence of Desulfobacterium autotrophicum HRM2, a marine sulfate reducer oxidizing organic carbon completely to carbon dioxide.</title>
        <authorList>
            <person name="Strittmatter A.W."/>
            <person name="Liesegang H."/>
            <person name="Rabus R."/>
            <person name="Decker I."/>
            <person name="Amann J."/>
            <person name="Andres S."/>
            <person name="Henne A."/>
            <person name="Fricke W.F."/>
            <person name="Martinez-Arias R."/>
            <person name="Bartels D."/>
            <person name="Goesmann A."/>
            <person name="Krause L."/>
            <person name="Puehler A."/>
            <person name="Klenk H.P."/>
            <person name="Richter M."/>
            <person name="Schuler M."/>
            <person name="Gloeckner F.O."/>
            <person name="Meyerdierks A."/>
            <person name="Gottschalk G."/>
            <person name="Amann R."/>
        </authorList>
    </citation>
    <scope>NUCLEOTIDE SEQUENCE [LARGE SCALE GENOMIC DNA]</scope>
    <source>
        <strain evidence="19">ATCC 43914 / DSM 3382 / HRM2</strain>
    </source>
</reference>
<feature type="domain" description="AAA+ ATPase" evidence="17">
    <location>
        <begin position="163"/>
        <end position="345"/>
    </location>
</feature>
<dbReference type="InterPro" id="IPR005714">
    <property type="entry name" value="ATPase_T3SS_FliI/YscN"/>
</dbReference>
<sequence length="451" mass="49147">MTGKFDRRIEWDKYFNAVETCKTMRPEGRITKVVGLIAEGDGMGLGIGSLCAIRNDYNREIKAEVIGFRDDKVLLMPYGDLRGISPGSRIIPLEDTPAVAVGDAFLGRVIDGMGAPLDGKGKIPFTHKYPLYGNPINPMERKTIKEPLDVGICAINTMIPLGRGQRVAIMAGSGVGKSVLMGMMTKHTTADVIILGLIGERGREVKDFVSDTLGKEGMERSVVVAATSDSPPLVRMRGAYLATTLAEYFRDQGKNVLLIMDSITRYAMSSRDVGLAAGEPPTSRGYTPSFFVQIPVLLERAGYIEGGGSITGIYTVLVEGDDMNDPVGDTVRSIVDGHIVLSRDLANKGHYPAIDVLASVSRVMRDVSQPEHMELRKRAVDVIAAHRGAEDMISIGAYVDGSDARIDEAKRLMPKIDGFLRQDMHRRVSIEMGLGELRRIFAPQPEPGARR</sequence>
<dbReference type="Pfam" id="PF00006">
    <property type="entry name" value="ATP-synt_ab"/>
    <property type="match status" value="1"/>
</dbReference>
<evidence type="ECO:0000313" key="18">
    <source>
        <dbReference type="EMBL" id="ACN16784.1"/>
    </source>
</evidence>
<evidence type="ECO:0000256" key="2">
    <source>
        <dbReference type="ARBA" id="ARBA00008936"/>
    </source>
</evidence>
<dbReference type="InterPro" id="IPR020003">
    <property type="entry name" value="ATPase_a/bsu_AS"/>
</dbReference>
<keyword evidence="8" id="KW-0375">Hydrogen ion transport</keyword>
<dbReference type="KEGG" id="dat:HRM2_37260"/>
<dbReference type="GO" id="GO:0044781">
    <property type="term" value="P:bacterial-type flagellum organization"/>
    <property type="evidence" value="ECO:0007669"/>
    <property type="project" value="UniProtKB-KW"/>
</dbReference>
<dbReference type="Pfam" id="PF02874">
    <property type="entry name" value="ATP-synt_ab_N"/>
    <property type="match status" value="1"/>
</dbReference>
<accession>C0QAK1</accession>
<keyword evidence="9" id="KW-1005">Bacterial flagellum biogenesis</keyword>
<keyword evidence="7" id="KW-0547">Nucleotide-binding</keyword>
<dbReference type="STRING" id="177437.HRM2_37260"/>
<evidence type="ECO:0000256" key="5">
    <source>
        <dbReference type="ARBA" id="ARBA00022448"/>
    </source>
</evidence>
<dbReference type="PANTHER" id="PTHR15184">
    <property type="entry name" value="ATP SYNTHASE"/>
    <property type="match status" value="1"/>
</dbReference>
<comment type="subcellular location">
    <subcellularLocation>
        <location evidence="1">Cytoplasm</location>
    </subcellularLocation>
</comment>
<evidence type="ECO:0000256" key="11">
    <source>
        <dbReference type="ARBA" id="ARBA00022927"/>
    </source>
</evidence>
<keyword evidence="13" id="KW-0406">Ion transport</keyword>
<dbReference type="InterPro" id="IPR004100">
    <property type="entry name" value="ATPase_F1/V1/A1_a/bsu_N"/>
</dbReference>
<evidence type="ECO:0000256" key="9">
    <source>
        <dbReference type="ARBA" id="ARBA00022795"/>
    </source>
</evidence>
<dbReference type="InterPro" id="IPR040627">
    <property type="entry name" value="T3SS_ATPase_C"/>
</dbReference>